<gene>
    <name evidence="5" type="ORF">GCM10008957_43670</name>
</gene>
<dbReference type="Pfam" id="PF25873">
    <property type="entry name" value="WHD_MalT"/>
    <property type="match status" value="1"/>
</dbReference>
<evidence type="ECO:0000313" key="5">
    <source>
        <dbReference type="EMBL" id="GGR27584.1"/>
    </source>
</evidence>
<reference evidence="5" key="1">
    <citation type="journal article" date="2014" name="Int. J. Syst. Evol. Microbiol.">
        <title>Complete genome sequence of Corynebacterium casei LMG S-19264T (=DSM 44701T), isolated from a smear-ripened cheese.</title>
        <authorList>
            <consortium name="US DOE Joint Genome Institute (JGI-PGF)"/>
            <person name="Walter F."/>
            <person name="Albersmeier A."/>
            <person name="Kalinowski J."/>
            <person name="Ruckert C."/>
        </authorList>
    </citation>
    <scope>NUCLEOTIDE SEQUENCE</scope>
    <source>
        <strain evidence="5">JCM 31311</strain>
    </source>
</reference>
<dbReference type="Pfam" id="PF00196">
    <property type="entry name" value="GerE"/>
    <property type="match status" value="1"/>
</dbReference>
<keyword evidence="2" id="KW-0238">DNA-binding</keyword>
<accession>A0A918CLH2</accession>
<dbReference type="Gene3D" id="1.10.10.10">
    <property type="entry name" value="Winged helix-like DNA-binding domain superfamily/Winged helix DNA-binding domain"/>
    <property type="match status" value="1"/>
</dbReference>
<dbReference type="SMART" id="SM00382">
    <property type="entry name" value="AAA"/>
    <property type="match status" value="1"/>
</dbReference>
<dbReference type="EMBL" id="BMQL01000041">
    <property type="protein sequence ID" value="GGR27584.1"/>
    <property type="molecule type" value="Genomic_DNA"/>
</dbReference>
<name>A0A918CLH2_9DEIO</name>
<dbReference type="CDD" id="cd06170">
    <property type="entry name" value="LuxR_C_like"/>
    <property type="match status" value="1"/>
</dbReference>
<comment type="caution">
    <text evidence="5">The sequence shown here is derived from an EMBL/GenBank/DDBJ whole genome shotgun (WGS) entry which is preliminary data.</text>
</comment>
<evidence type="ECO:0000313" key="6">
    <source>
        <dbReference type="Proteomes" id="UP000603865"/>
    </source>
</evidence>
<dbReference type="Pfam" id="PF17874">
    <property type="entry name" value="TPR_MalT"/>
    <property type="match status" value="1"/>
</dbReference>
<dbReference type="PROSITE" id="PS50043">
    <property type="entry name" value="HTH_LUXR_2"/>
    <property type="match status" value="1"/>
</dbReference>
<keyword evidence="3" id="KW-0804">Transcription</keyword>
<keyword evidence="1" id="KW-0805">Transcription regulation</keyword>
<dbReference type="InterPro" id="IPR036388">
    <property type="entry name" value="WH-like_DNA-bd_sf"/>
</dbReference>
<evidence type="ECO:0000256" key="1">
    <source>
        <dbReference type="ARBA" id="ARBA00023015"/>
    </source>
</evidence>
<evidence type="ECO:0000256" key="2">
    <source>
        <dbReference type="ARBA" id="ARBA00023125"/>
    </source>
</evidence>
<dbReference type="SUPFAM" id="SSF46894">
    <property type="entry name" value="C-terminal effector domain of the bipartite response regulators"/>
    <property type="match status" value="1"/>
</dbReference>
<dbReference type="AlphaFoldDB" id="A0A918CLH2"/>
<dbReference type="SUPFAM" id="SSF48452">
    <property type="entry name" value="TPR-like"/>
    <property type="match status" value="1"/>
</dbReference>
<sequence>MAAVLLGNKLHPPVLADHLIARPQLLKLLERGRDAKLILISSPAGTGKSTVLAAWLKQQHSPAAWLSLDQGDDTLGQFLLYLLGALQTLSLGLGDGLLELLRQQDAVNVEPLLIQLSNDFARLDRKVILILDDYHFLSDPKIHSAVEFLLDHLPSQVCLVIATRTDPPLSLSRLRVRHQLLEIRGIDLRFDLAEVTHFLNGSQRLGLSSTAIAHLETQTEGWIAALQLAALSLTERPDKEAFVETFVGSHRYLVDYLVDEVLSRQPAQLKIFLQRMAILERFDTSLCGAVIGQPTDPELLSRLEAANLFLIPLDDERRWYRFHHLFGEFLRHRLMRDEPDLVPELHRRASAWFEHLGWTDDAIRHAFLAGDDRLAARLANDMAAQLAVHWNSEQFTRYFHRLPVALMLLYPRLCLYYGWFLVTTGQFAAFRVALPTLGKSRVHAVEPQTIDAAFLSLQAYAHLHQLEFVDTVLAFQQALDLLECGEQCSSDVEMKLVRIGITTTLGFICPYFDLRRATVLFADNLDQSRQFGSFIGIAHGTVGLARVNHQLGQLHEAGHILEQGLFHFESSRSDLTKRYGAWNVGDLHVGMGRLQYEWNQLGAAEASVRQARASNELYGAAAVLGDELELSLRLALIHGELEAATAALHQLDRLSASIRHHDSLAKQLFEGRTMASRLALVAHLSQSPQTPPDASQAPALPSRLLAEVGDWLRSRQLDVVGLAQSLGGHHILARWLLARDEPAEAATLLGTLITAAQAEDRGDDLIQFLLLLALAFRRLGRQEEAMEALGRALDLGKAEGYCRSFLDLGPEMHILLTQRAETQPTPYLTALLSAFPESGGSAATSEPYRANETTSWAHEALNARENEVLRLLERGQTHKQIARELQLSPNTVRWYMKSLYSKLRVNNRTEALHHARTLKLV</sequence>
<dbReference type="InterPro" id="IPR011990">
    <property type="entry name" value="TPR-like_helical_dom_sf"/>
</dbReference>
<dbReference type="GO" id="GO:0006355">
    <property type="term" value="P:regulation of DNA-templated transcription"/>
    <property type="evidence" value="ECO:0007669"/>
    <property type="project" value="InterPro"/>
</dbReference>
<organism evidence="5 6">
    <name type="scientific">Deinococcus ruber</name>
    <dbReference type="NCBI Taxonomy" id="1848197"/>
    <lineage>
        <taxon>Bacteria</taxon>
        <taxon>Thermotogati</taxon>
        <taxon>Deinococcota</taxon>
        <taxon>Deinococci</taxon>
        <taxon>Deinococcales</taxon>
        <taxon>Deinococcaceae</taxon>
        <taxon>Deinococcus</taxon>
    </lineage>
</organism>
<dbReference type="Proteomes" id="UP000603865">
    <property type="component" value="Unassembled WGS sequence"/>
</dbReference>
<dbReference type="Gene3D" id="1.25.40.10">
    <property type="entry name" value="Tetratricopeptide repeat domain"/>
    <property type="match status" value="1"/>
</dbReference>
<dbReference type="InterPro" id="IPR041617">
    <property type="entry name" value="TPR_MalT"/>
</dbReference>
<proteinExistence type="predicted"/>
<dbReference type="PANTHER" id="PTHR44688:SF16">
    <property type="entry name" value="DNA-BINDING TRANSCRIPTIONAL ACTIVATOR DEVR_DOSR"/>
    <property type="match status" value="1"/>
</dbReference>
<dbReference type="Gene3D" id="3.40.50.300">
    <property type="entry name" value="P-loop containing nucleotide triphosphate hydrolases"/>
    <property type="match status" value="1"/>
</dbReference>
<dbReference type="PRINTS" id="PR00038">
    <property type="entry name" value="HTHLUXR"/>
</dbReference>
<dbReference type="InterPro" id="IPR000792">
    <property type="entry name" value="Tscrpt_reg_LuxR_C"/>
</dbReference>
<protein>
    <recommendedName>
        <fullName evidence="4">HTH luxR-type domain-containing protein</fullName>
    </recommendedName>
</protein>
<dbReference type="InterPro" id="IPR003593">
    <property type="entry name" value="AAA+_ATPase"/>
</dbReference>
<dbReference type="RefSeq" id="WP_189092631.1">
    <property type="nucleotide sequence ID" value="NZ_BMQL01000041.1"/>
</dbReference>
<evidence type="ECO:0000256" key="3">
    <source>
        <dbReference type="ARBA" id="ARBA00023163"/>
    </source>
</evidence>
<keyword evidence="6" id="KW-1185">Reference proteome</keyword>
<dbReference type="InterPro" id="IPR027417">
    <property type="entry name" value="P-loop_NTPase"/>
</dbReference>
<reference evidence="5" key="2">
    <citation type="submission" date="2020-09" db="EMBL/GenBank/DDBJ databases">
        <authorList>
            <person name="Sun Q."/>
            <person name="Ohkuma M."/>
        </authorList>
    </citation>
    <scope>NUCLEOTIDE SEQUENCE</scope>
    <source>
        <strain evidence="5">JCM 31311</strain>
    </source>
</reference>
<dbReference type="GO" id="GO:0003677">
    <property type="term" value="F:DNA binding"/>
    <property type="evidence" value="ECO:0007669"/>
    <property type="project" value="UniProtKB-KW"/>
</dbReference>
<dbReference type="InterPro" id="IPR059106">
    <property type="entry name" value="WHD_MalT"/>
</dbReference>
<dbReference type="InterPro" id="IPR016032">
    <property type="entry name" value="Sig_transdc_resp-reg_C-effctor"/>
</dbReference>
<dbReference type="SMART" id="SM00421">
    <property type="entry name" value="HTH_LUXR"/>
    <property type="match status" value="1"/>
</dbReference>
<dbReference type="PANTHER" id="PTHR44688">
    <property type="entry name" value="DNA-BINDING TRANSCRIPTIONAL ACTIVATOR DEVR_DOSR"/>
    <property type="match status" value="1"/>
</dbReference>
<evidence type="ECO:0000259" key="4">
    <source>
        <dbReference type="PROSITE" id="PS50043"/>
    </source>
</evidence>
<feature type="domain" description="HTH luxR-type" evidence="4">
    <location>
        <begin position="854"/>
        <end position="919"/>
    </location>
</feature>
<dbReference type="SUPFAM" id="SSF52540">
    <property type="entry name" value="P-loop containing nucleoside triphosphate hydrolases"/>
    <property type="match status" value="1"/>
</dbReference>